<dbReference type="InterPro" id="IPR002938">
    <property type="entry name" value="FAD-bd"/>
</dbReference>
<dbReference type="Gene3D" id="3.30.9.10">
    <property type="entry name" value="D-Amino Acid Oxidase, subunit A, domain 2"/>
    <property type="match status" value="1"/>
</dbReference>
<evidence type="ECO:0000313" key="7">
    <source>
        <dbReference type="Proteomes" id="UP001500618"/>
    </source>
</evidence>
<keyword evidence="4" id="KW-0812">Transmembrane</keyword>
<dbReference type="Pfam" id="PF01494">
    <property type="entry name" value="FAD_binding_3"/>
    <property type="match status" value="1"/>
</dbReference>
<dbReference type="PRINTS" id="PR00420">
    <property type="entry name" value="RNGMNOXGNASE"/>
</dbReference>
<dbReference type="PANTHER" id="PTHR43004">
    <property type="entry name" value="TRK SYSTEM POTASSIUM UPTAKE PROTEIN"/>
    <property type="match status" value="1"/>
</dbReference>
<dbReference type="InterPro" id="IPR036188">
    <property type="entry name" value="FAD/NAD-bd_sf"/>
</dbReference>
<keyword evidence="7" id="KW-1185">Reference proteome</keyword>
<evidence type="ECO:0000313" key="6">
    <source>
        <dbReference type="EMBL" id="GAA1694635.1"/>
    </source>
</evidence>
<proteinExistence type="predicted"/>
<name>A0ABN2HW91_9ACTN</name>
<dbReference type="Pfam" id="PF21274">
    <property type="entry name" value="Rng_hyd_C"/>
    <property type="match status" value="1"/>
</dbReference>
<evidence type="ECO:0000256" key="3">
    <source>
        <dbReference type="ARBA" id="ARBA00022827"/>
    </source>
</evidence>
<organism evidence="6 7">
    <name type="scientific">Fodinicola feengrottensis</name>
    <dbReference type="NCBI Taxonomy" id="435914"/>
    <lineage>
        <taxon>Bacteria</taxon>
        <taxon>Bacillati</taxon>
        <taxon>Actinomycetota</taxon>
        <taxon>Actinomycetes</taxon>
        <taxon>Mycobacteriales</taxon>
        <taxon>Fodinicola</taxon>
    </lineage>
</organism>
<dbReference type="RefSeq" id="WP_344312889.1">
    <property type="nucleotide sequence ID" value="NZ_BAAANY010000020.1"/>
</dbReference>
<keyword evidence="4" id="KW-0472">Membrane</keyword>
<keyword evidence="4" id="KW-1133">Transmembrane helix</keyword>
<comment type="caution">
    <text evidence="6">The sequence shown here is derived from an EMBL/GenBank/DDBJ whole genome shotgun (WGS) entry which is preliminary data.</text>
</comment>
<evidence type="ECO:0000259" key="5">
    <source>
        <dbReference type="Pfam" id="PF01494"/>
    </source>
</evidence>
<accession>A0ABN2HW91</accession>
<sequence length="531" mass="55918">MHGETTSVLVVGGSSVGLTAALLLARQGIRTTVIERRDGVSIHPRALGLGLRAAEVLQAAGLTEQLAAVQRPTGAAIGRIDVQRVVGTDFASGANRRSPLSMGEQTAFDTFTPATTGSLSQDRLDLVLLTAAVAEGVTVRFNAELEGLDQDARGVRATVRTSDGPRLIEADYLVAADGANSAARDLAGIPRSGAGKLAAGYVINTLFDADLSELIPANAFGMCGIRNDDVGGILIPIDYPHRWAFHIMNAGIETVDDYPAERCATLVRAAIGVPDLPVEILSTLPWRSSRWLADRYREGRVFLVGDAAHVMPPTGGFGLNTGIPDADNLAWKLALVGRGVAGESLLDTYEAERRVLAEFTQDQVLLRAQHMEIHWDGTKAAERAAVGIAEFPVAQLGFPQVSSAVVDPPCTGLVDGVDPLLNLDGAPGTRVPHVWLEIDGRRVSTVELAGPEFVLFGGPSWRLAAEKVAENLDLGLRSYVQTPAFVAAAGIGDSGAMLVRPDGVVAWRCAGAAADPANVIEKVIDQVCGRS</sequence>
<dbReference type="Gene3D" id="3.50.50.60">
    <property type="entry name" value="FAD/NAD(P)-binding domain"/>
    <property type="match status" value="1"/>
</dbReference>
<gene>
    <name evidence="6" type="ORF">GCM10009765_49870</name>
</gene>
<comment type="cofactor">
    <cofactor evidence="1">
        <name>FAD</name>
        <dbReference type="ChEBI" id="CHEBI:57692"/>
    </cofactor>
</comment>
<keyword evidence="3" id="KW-0274">FAD</keyword>
<dbReference type="Gene3D" id="3.40.30.120">
    <property type="match status" value="1"/>
</dbReference>
<dbReference type="SUPFAM" id="SSF51905">
    <property type="entry name" value="FAD/NAD(P)-binding domain"/>
    <property type="match status" value="1"/>
</dbReference>
<evidence type="ECO:0000256" key="1">
    <source>
        <dbReference type="ARBA" id="ARBA00001974"/>
    </source>
</evidence>
<feature type="transmembrane region" description="Helical" evidence="4">
    <location>
        <begin position="6"/>
        <end position="25"/>
    </location>
</feature>
<reference evidence="6 7" key="1">
    <citation type="journal article" date="2019" name="Int. J. Syst. Evol. Microbiol.">
        <title>The Global Catalogue of Microorganisms (GCM) 10K type strain sequencing project: providing services to taxonomists for standard genome sequencing and annotation.</title>
        <authorList>
            <consortium name="The Broad Institute Genomics Platform"/>
            <consortium name="The Broad Institute Genome Sequencing Center for Infectious Disease"/>
            <person name="Wu L."/>
            <person name="Ma J."/>
        </authorList>
    </citation>
    <scope>NUCLEOTIDE SEQUENCE [LARGE SCALE GENOMIC DNA]</scope>
    <source>
        <strain evidence="6 7">JCM 14718</strain>
    </source>
</reference>
<evidence type="ECO:0000256" key="4">
    <source>
        <dbReference type="SAM" id="Phobius"/>
    </source>
</evidence>
<evidence type="ECO:0000256" key="2">
    <source>
        <dbReference type="ARBA" id="ARBA00022630"/>
    </source>
</evidence>
<dbReference type="EMBL" id="BAAANY010000020">
    <property type="protein sequence ID" value="GAA1694635.1"/>
    <property type="molecule type" value="Genomic_DNA"/>
</dbReference>
<keyword evidence="2" id="KW-0285">Flavoprotein</keyword>
<protein>
    <submittedName>
        <fullName evidence="6">FAD-dependent oxidoreductase</fullName>
    </submittedName>
</protein>
<feature type="domain" description="FAD-binding" evidence="5">
    <location>
        <begin position="6"/>
        <end position="358"/>
    </location>
</feature>
<dbReference type="PANTHER" id="PTHR43004:SF19">
    <property type="entry name" value="BINDING MONOOXYGENASE, PUTATIVE (JCVI)-RELATED"/>
    <property type="match status" value="1"/>
</dbReference>
<dbReference type="InterPro" id="IPR050641">
    <property type="entry name" value="RIFMO-like"/>
</dbReference>
<dbReference type="Proteomes" id="UP001500618">
    <property type="component" value="Unassembled WGS sequence"/>
</dbReference>